<dbReference type="EMBL" id="KP211848">
    <property type="protein sequence ID" value="ANV79668.1"/>
    <property type="molecule type" value="Genomic_DNA"/>
</dbReference>
<accession>A0A1B1TBL5</accession>
<proteinExistence type="predicted"/>
<protein>
    <submittedName>
        <fullName evidence="1">Uncharacterized protein</fullName>
    </submittedName>
</protein>
<name>A0A1B1TBL5_9ARCH</name>
<evidence type="ECO:0000313" key="1">
    <source>
        <dbReference type="EMBL" id="ANV79668.1"/>
    </source>
</evidence>
<reference evidence="1" key="1">
    <citation type="submission" date="2014-11" db="EMBL/GenBank/DDBJ databases">
        <authorList>
            <person name="Zhu J."/>
            <person name="Qi W."/>
            <person name="Song R."/>
        </authorList>
    </citation>
    <scope>NUCLEOTIDE SEQUENCE</scope>
</reference>
<reference evidence="1" key="2">
    <citation type="journal article" date="2015" name="ISME J.">
        <title>A new class of marine Euryarchaeota group II from the Mediterranean deep chlorophyll maximum.</title>
        <authorList>
            <person name="Martin-Cuadrado A.B."/>
            <person name="Garcia-Heredia I."/>
            <person name="Molto A.G."/>
            <person name="Lopez-Ubeda R."/>
            <person name="Kimes N."/>
            <person name="Lopez-Garcia P."/>
            <person name="Moreira D."/>
            <person name="Rodriguez-Valera F."/>
        </authorList>
    </citation>
    <scope>NUCLEOTIDE SEQUENCE</scope>
</reference>
<organism evidence="1">
    <name type="scientific">uncultured Poseidoniia archaeon</name>
    <dbReference type="NCBI Taxonomy" id="1697135"/>
    <lineage>
        <taxon>Archaea</taxon>
        <taxon>Methanobacteriati</taxon>
        <taxon>Thermoplasmatota</taxon>
        <taxon>Candidatus Poseidoniia</taxon>
        <taxon>environmental samples</taxon>
    </lineage>
</organism>
<sequence length="32" mass="3830">MSKYIQTKNMFLAMISIIQSEPSFHHLEYDVK</sequence>
<dbReference type="AlphaFoldDB" id="A0A1B1TBL5"/>